<protein>
    <submittedName>
        <fullName evidence="2">Uncharacterized protein</fullName>
    </submittedName>
</protein>
<proteinExistence type="predicted"/>
<evidence type="ECO:0000256" key="1">
    <source>
        <dbReference type="SAM" id="MobiDB-lite"/>
    </source>
</evidence>
<keyword evidence="3" id="KW-1185">Reference proteome</keyword>
<organism evidence="2 3">
    <name type="scientific">Oceanisphaera sediminis</name>
    <dbReference type="NCBI Taxonomy" id="981381"/>
    <lineage>
        <taxon>Bacteria</taxon>
        <taxon>Pseudomonadati</taxon>
        <taxon>Pseudomonadota</taxon>
        <taxon>Gammaproteobacteria</taxon>
        <taxon>Aeromonadales</taxon>
        <taxon>Aeromonadaceae</taxon>
        <taxon>Oceanisphaera</taxon>
    </lineage>
</organism>
<comment type="caution">
    <text evidence="2">The sequence shown here is derived from an EMBL/GenBank/DDBJ whole genome shotgun (WGS) entry which is preliminary data.</text>
</comment>
<feature type="region of interest" description="Disordered" evidence="1">
    <location>
        <begin position="1"/>
        <end position="47"/>
    </location>
</feature>
<name>A0ABP7D733_9GAMM</name>
<feature type="compositionally biased region" description="Basic and acidic residues" evidence="1">
    <location>
        <begin position="7"/>
        <end position="17"/>
    </location>
</feature>
<reference evidence="3" key="1">
    <citation type="journal article" date="2019" name="Int. J. Syst. Evol. Microbiol.">
        <title>The Global Catalogue of Microorganisms (GCM) 10K type strain sequencing project: providing services to taxonomists for standard genome sequencing and annotation.</title>
        <authorList>
            <consortium name="The Broad Institute Genomics Platform"/>
            <consortium name="The Broad Institute Genome Sequencing Center for Infectious Disease"/>
            <person name="Wu L."/>
            <person name="Ma J."/>
        </authorList>
    </citation>
    <scope>NUCLEOTIDE SEQUENCE [LARGE SCALE GENOMIC DNA]</scope>
    <source>
        <strain evidence="3">JCM 17329</strain>
    </source>
</reference>
<gene>
    <name evidence="2" type="ORF">GCM10022421_03300</name>
</gene>
<accession>A0ABP7D733</accession>
<dbReference type="Proteomes" id="UP001501479">
    <property type="component" value="Unassembled WGS sequence"/>
</dbReference>
<evidence type="ECO:0000313" key="3">
    <source>
        <dbReference type="Proteomes" id="UP001501479"/>
    </source>
</evidence>
<sequence length="64" mass="7238">MGSGDWGFERRYAEPESRIPNPESRIPNPESRIPNPESRKAKNQLEAGFLLFKMTGVPRAETGH</sequence>
<dbReference type="EMBL" id="BAABDS010000004">
    <property type="protein sequence ID" value="GAA3700216.1"/>
    <property type="molecule type" value="Genomic_DNA"/>
</dbReference>
<evidence type="ECO:0000313" key="2">
    <source>
        <dbReference type="EMBL" id="GAA3700216.1"/>
    </source>
</evidence>